<dbReference type="InterPro" id="IPR050331">
    <property type="entry name" value="Zinc_finger"/>
</dbReference>
<dbReference type="GO" id="GO:0008270">
    <property type="term" value="F:zinc ion binding"/>
    <property type="evidence" value="ECO:0007669"/>
    <property type="project" value="UniProtKB-KW"/>
</dbReference>
<accession>A0A087UGP8</accession>
<organism evidence="13 14">
    <name type="scientific">Stegodyphus mimosarum</name>
    <name type="common">African social velvet spider</name>
    <dbReference type="NCBI Taxonomy" id="407821"/>
    <lineage>
        <taxon>Eukaryota</taxon>
        <taxon>Metazoa</taxon>
        <taxon>Ecdysozoa</taxon>
        <taxon>Arthropoda</taxon>
        <taxon>Chelicerata</taxon>
        <taxon>Arachnida</taxon>
        <taxon>Araneae</taxon>
        <taxon>Araneomorphae</taxon>
        <taxon>Entelegynae</taxon>
        <taxon>Eresoidea</taxon>
        <taxon>Eresidae</taxon>
        <taxon>Stegodyphus</taxon>
    </lineage>
</organism>
<proteinExistence type="inferred from homology"/>
<evidence type="ECO:0000256" key="11">
    <source>
        <dbReference type="PROSITE-ProRule" id="PRU00042"/>
    </source>
</evidence>
<feature type="domain" description="C2H2-type" evidence="12">
    <location>
        <begin position="63"/>
        <end position="90"/>
    </location>
</feature>
<keyword evidence="14" id="KW-1185">Reference proteome</keyword>
<evidence type="ECO:0000313" key="13">
    <source>
        <dbReference type="EMBL" id="KFM76537.1"/>
    </source>
</evidence>
<keyword evidence="5 11" id="KW-0863">Zinc-finger</keyword>
<reference evidence="13 14" key="1">
    <citation type="submission" date="2013-11" db="EMBL/GenBank/DDBJ databases">
        <title>Genome sequencing of Stegodyphus mimosarum.</title>
        <authorList>
            <person name="Bechsgaard J."/>
        </authorList>
    </citation>
    <scope>NUCLEOTIDE SEQUENCE [LARGE SCALE GENOMIC DNA]</scope>
</reference>
<dbReference type="PROSITE" id="PS00028">
    <property type="entry name" value="ZINC_FINGER_C2H2_1"/>
    <property type="match status" value="2"/>
</dbReference>
<dbReference type="SUPFAM" id="SSF57667">
    <property type="entry name" value="beta-beta-alpha zinc fingers"/>
    <property type="match status" value="2"/>
</dbReference>
<keyword evidence="7" id="KW-0805">Transcription regulation</keyword>
<dbReference type="FunFam" id="3.30.160.60:FF:001506">
    <property type="entry name" value="Zinc finger protein"/>
    <property type="match status" value="1"/>
</dbReference>
<dbReference type="SMART" id="SM00355">
    <property type="entry name" value="ZnF_C2H2"/>
    <property type="match status" value="3"/>
</dbReference>
<dbReference type="PROSITE" id="PS50157">
    <property type="entry name" value="ZINC_FINGER_C2H2_2"/>
    <property type="match status" value="3"/>
</dbReference>
<dbReference type="OMA" id="GRAYTSX"/>
<evidence type="ECO:0000256" key="5">
    <source>
        <dbReference type="ARBA" id="ARBA00022771"/>
    </source>
</evidence>
<dbReference type="STRING" id="407821.A0A087UGP8"/>
<dbReference type="PANTHER" id="PTHR16515:SF20">
    <property type="entry name" value="PR DOMAIN ZINC FINGER PROTEIN 12"/>
    <property type="match status" value="1"/>
</dbReference>
<evidence type="ECO:0000256" key="8">
    <source>
        <dbReference type="ARBA" id="ARBA00023125"/>
    </source>
</evidence>
<keyword evidence="3" id="KW-0479">Metal-binding</keyword>
<dbReference type="GO" id="GO:0005634">
    <property type="term" value="C:nucleus"/>
    <property type="evidence" value="ECO:0007669"/>
    <property type="project" value="UniProtKB-SubCell"/>
</dbReference>
<evidence type="ECO:0000256" key="1">
    <source>
        <dbReference type="ARBA" id="ARBA00004123"/>
    </source>
</evidence>
<evidence type="ECO:0000256" key="6">
    <source>
        <dbReference type="ARBA" id="ARBA00022833"/>
    </source>
</evidence>
<evidence type="ECO:0000256" key="10">
    <source>
        <dbReference type="ARBA" id="ARBA00023242"/>
    </source>
</evidence>
<feature type="non-terminal residue" evidence="13">
    <location>
        <position position="112"/>
    </location>
</feature>
<sequence length="112" mass="12657">MCGKNVQYSCSSYSPSVCVPSAVQKSQELDNSSSYTCGLCCKAFSQRGSLNRHLKIHTGERPFVCNVCNKGFTLKQNLQSHFRIHTGLRPYICHICGKKFRQDAALRYHHIT</sequence>
<keyword evidence="8" id="KW-0238">DNA-binding</keyword>
<dbReference type="PANTHER" id="PTHR16515">
    <property type="entry name" value="PR DOMAIN ZINC FINGER PROTEIN"/>
    <property type="match status" value="1"/>
</dbReference>
<comment type="similarity">
    <text evidence="2">Belongs to the krueppel C2H2-type zinc-finger protein family.</text>
</comment>
<dbReference type="FunFam" id="3.30.160.60:FF:000688">
    <property type="entry name" value="zinc finger protein 197 isoform X1"/>
    <property type="match status" value="1"/>
</dbReference>
<keyword evidence="6" id="KW-0862">Zinc</keyword>
<dbReference type="Pfam" id="PF00096">
    <property type="entry name" value="zf-C2H2"/>
    <property type="match status" value="2"/>
</dbReference>
<keyword evidence="9" id="KW-0804">Transcription</keyword>
<evidence type="ECO:0000256" key="3">
    <source>
        <dbReference type="ARBA" id="ARBA00022723"/>
    </source>
</evidence>
<evidence type="ECO:0000259" key="12">
    <source>
        <dbReference type="PROSITE" id="PS50157"/>
    </source>
</evidence>
<dbReference type="OrthoDB" id="8922241at2759"/>
<name>A0A087UGP8_STEMI</name>
<dbReference type="GO" id="GO:0010468">
    <property type="term" value="P:regulation of gene expression"/>
    <property type="evidence" value="ECO:0007669"/>
    <property type="project" value="TreeGrafter"/>
</dbReference>
<dbReference type="Pfam" id="PF13894">
    <property type="entry name" value="zf-C2H2_4"/>
    <property type="match status" value="1"/>
</dbReference>
<dbReference type="EMBL" id="KK119722">
    <property type="protein sequence ID" value="KFM76537.1"/>
    <property type="molecule type" value="Genomic_DNA"/>
</dbReference>
<dbReference type="AlphaFoldDB" id="A0A087UGP8"/>
<dbReference type="FunFam" id="3.30.160.60:FF:000744">
    <property type="entry name" value="zinc finger E-box-binding homeobox 1"/>
    <property type="match status" value="1"/>
</dbReference>
<evidence type="ECO:0000256" key="2">
    <source>
        <dbReference type="ARBA" id="ARBA00006991"/>
    </source>
</evidence>
<evidence type="ECO:0000256" key="4">
    <source>
        <dbReference type="ARBA" id="ARBA00022737"/>
    </source>
</evidence>
<feature type="domain" description="C2H2-type" evidence="12">
    <location>
        <begin position="91"/>
        <end position="112"/>
    </location>
</feature>
<dbReference type="InterPro" id="IPR013087">
    <property type="entry name" value="Znf_C2H2_type"/>
</dbReference>
<keyword evidence="4" id="KW-0677">Repeat</keyword>
<evidence type="ECO:0000256" key="7">
    <source>
        <dbReference type="ARBA" id="ARBA00023015"/>
    </source>
</evidence>
<keyword evidence="10" id="KW-0539">Nucleus</keyword>
<dbReference type="Proteomes" id="UP000054359">
    <property type="component" value="Unassembled WGS sequence"/>
</dbReference>
<dbReference type="Gene3D" id="3.30.160.60">
    <property type="entry name" value="Classic Zinc Finger"/>
    <property type="match status" value="3"/>
</dbReference>
<gene>
    <name evidence="13" type="ORF">X975_13760</name>
</gene>
<evidence type="ECO:0000256" key="9">
    <source>
        <dbReference type="ARBA" id="ARBA00023163"/>
    </source>
</evidence>
<dbReference type="GO" id="GO:0022008">
    <property type="term" value="P:neurogenesis"/>
    <property type="evidence" value="ECO:0007669"/>
    <property type="project" value="TreeGrafter"/>
</dbReference>
<comment type="subcellular location">
    <subcellularLocation>
        <location evidence="1">Nucleus</location>
    </subcellularLocation>
</comment>
<feature type="domain" description="C2H2-type" evidence="12">
    <location>
        <begin position="35"/>
        <end position="62"/>
    </location>
</feature>
<dbReference type="GO" id="GO:0003677">
    <property type="term" value="F:DNA binding"/>
    <property type="evidence" value="ECO:0007669"/>
    <property type="project" value="UniProtKB-KW"/>
</dbReference>
<evidence type="ECO:0000313" key="14">
    <source>
        <dbReference type="Proteomes" id="UP000054359"/>
    </source>
</evidence>
<protein>
    <submittedName>
        <fullName evidence="13">Zinc finger protein 282</fullName>
    </submittedName>
</protein>
<dbReference type="InterPro" id="IPR036236">
    <property type="entry name" value="Znf_C2H2_sf"/>
</dbReference>